<gene>
    <name evidence="4" type="ORF">A1O7_08147</name>
</gene>
<name>W9VSR4_9EURO</name>
<accession>W9VSR4</accession>
<feature type="domain" description="DUF7102" evidence="2">
    <location>
        <begin position="681"/>
        <end position="849"/>
    </location>
</feature>
<dbReference type="Proteomes" id="UP000019473">
    <property type="component" value="Unassembled WGS sequence"/>
</dbReference>
<dbReference type="VEuPathDB" id="FungiDB:A1O7_08147"/>
<dbReference type="InterPro" id="IPR057559">
    <property type="entry name" value="SAM_6"/>
</dbReference>
<dbReference type="EMBL" id="AMGW01000006">
    <property type="protein sequence ID" value="EXJ55221.1"/>
    <property type="molecule type" value="Genomic_DNA"/>
</dbReference>
<comment type="caution">
    <text evidence="4">The sequence shown here is derived from an EMBL/GenBank/DDBJ whole genome shotgun (WGS) entry which is preliminary data.</text>
</comment>
<dbReference type="eggNOG" id="ENOG502RXCE">
    <property type="taxonomic scope" value="Eukaryota"/>
</dbReference>
<evidence type="ECO:0000313" key="5">
    <source>
        <dbReference type="Proteomes" id="UP000019473"/>
    </source>
</evidence>
<dbReference type="AlphaFoldDB" id="W9VSR4"/>
<proteinExistence type="predicted"/>
<dbReference type="GeneID" id="19182716"/>
<sequence>MTRDEAGLPEPDFSLFADELLEPKLQISQKGGILLAESIRDPQSVIDWNHILPARHRVRKLKIEEPVLVGDHQTDVLRFYREVASHRNADQFLETCSLTTSTSDQDLEKEWDDIQSGNAARRVEKELADERCHTTKEAQIHLSCLLKNQVTEKSKDEILTSLFPSCQRPRARSVTPVLMQEEDSPEPYVPSSPDLDFPLRSDEHVDLENLLLQIERDMQETDQIHSDRASNISPEKLAASKQLLEAARTKPEVKDTYTETVFPSGAGSRQARKRSNSLELDVPVVSSSSHLEQTSDDTTITPSPHPTDPSPSSQLEQGFHADNTIAPPPADILDMDNPLHPSWTNGTAESPYSDSLDGLLPCSGFNAVEDDLDDVLDRDLPEEFFRLAESARHEVDAMLEKDDTCAAERPSKHPVPQLDDVLISAPWNHRQDEFLVRKLDETRLIPTNKADGQQEEQLNWQPIPLHLMKLGLDDEIEDNGQLHKWLEPPKTVTKSEQLIYKKPGLRLLDMGDESDDELQEDSDLLTEMRKPPLVTIPAKRLEHGLDPKFNLVVKKTCMPRIEDLPDRLRPKSSSATSLGGFSISSALDTFLDLRAGKFKKVAVPQRASGAKLELAEDPIQQTQSEENDCVDALFHSASKILSIPTYSSPSSMGVPAIPDSDDYQHAEEDQPQLMTLEWCRAVVLETGSLQKYASVVNFLETHGGDRLNIVYRDMSRIGWEPCVSAALDMILSPTTALILTNLQALGQKSLPGQAAAGQNLVRSRVLKLAQEYHRVLVVITTPKPNPDGALMQAQVDAMATFTGFCASICSEDSHCVTPIWVNPGPDTRTTGEALNKMAWNLICRHAFPEADPSLGAEHLVDGATLTNEESPWEQFLRRAGLNPMAAQIVLALVRRKDRPEVNLSQQLGLRDLVRMPPEERRAMFTQILGSRMTERLNLVLDREWR</sequence>
<feature type="compositionally biased region" description="Polar residues" evidence="1">
    <location>
        <begin position="342"/>
        <end position="353"/>
    </location>
</feature>
<feature type="domain" description="SAM-like" evidence="3">
    <location>
        <begin position="867"/>
        <end position="939"/>
    </location>
</feature>
<evidence type="ECO:0000259" key="2">
    <source>
        <dbReference type="Pfam" id="PF23394"/>
    </source>
</evidence>
<dbReference type="Pfam" id="PF23394">
    <property type="entry name" value="DUF7102"/>
    <property type="match status" value="1"/>
</dbReference>
<evidence type="ECO:0000259" key="3">
    <source>
        <dbReference type="Pfam" id="PF23395"/>
    </source>
</evidence>
<reference evidence="4 5" key="1">
    <citation type="submission" date="2013-03" db="EMBL/GenBank/DDBJ databases">
        <title>The Genome Sequence of Cladophialophora yegresii CBS 114405.</title>
        <authorList>
            <consortium name="The Broad Institute Genomics Platform"/>
            <person name="Cuomo C."/>
            <person name="de Hoog S."/>
            <person name="Gorbushina A."/>
            <person name="Walker B."/>
            <person name="Young S.K."/>
            <person name="Zeng Q."/>
            <person name="Gargeya S."/>
            <person name="Fitzgerald M."/>
            <person name="Haas B."/>
            <person name="Abouelleil A."/>
            <person name="Allen A.W."/>
            <person name="Alvarado L."/>
            <person name="Arachchi H.M."/>
            <person name="Berlin A.M."/>
            <person name="Chapman S.B."/>
            <person name="Gainer-Dewar J."/>
            <person name="Goldberg J."/>
            <person name="Griggs A."/>
            <person name="Gujja S."/>
            <person name="Hansen M."/>
            <person name="Howarth C."/>
            <person name="Imamovic A."/>
            <person name="Ireland A."/>
            <person name="Larimer J."/>
            <person name="McCowan C."/>
            <person name="Murphy C."/>
            <person name="Pearson M."/>
            <person name="Poon T.W."/>
            <person name="Priest M."/>
            <person name="Roberts A."/>
            <person name="Saif S."/>
            <person name="Shea T."/>
            <person name="Sisk P."/>
            <person name="Sykes S."/>
            <person name="Wortman J."/>
            <person name="Nusbaum C."/>
            <person name="Birren B."/>
        </authorList>
    </citation>
    <scope>NUCLEOTIDE SEQUENCE [LARGE SCALE GENOMIC DNA]</scope>
    <source>
        <strain evidence="4 5">CBS 114405</strain>
    </source>
</reference>
<protein>
    <submittedName>
        <fullName evidence="4">Uncharacterized protein</fullName>
    </submittedName>
</protein>
<organism evidence="4 5">
    <name type="scientific">Cladophialophora yegresii CBS 114405</name>
    <dbReference type="NCBI Taxonomy" id="1182544"/>
    <lineage>
        <taxon>Eukaryota</taxon>
        <taxon>Fungi</taxon>
        <taxon>Dikarya</taxon>
        <taxon>Ascomycota</taxon>
        <taxon>Pezizomycotina</taxon>
        <taxon>Eurotiomycetes</taxon>
        <taxon>Chaetothyriomycetidae</taxon>
        <taxon>Chaetothyriales</taxon>
        <taxon>Herpotrichiellaceae</taxon>
        <taxon>Cladophialophora</taxon>
    </lineage>
</organism>
<feature type="region of interest" description="Disordered" evidence="1">
    <location>
        <begin position="247"/>
        <end position="353"/>
    </location>
</feature>
<evidence type="ECO:0000256" key="1">
    <source>
        <dbReference type="SAM" id="MobiDB-lite"/>
    </source>
</evidence>
<evidence type="ECO:0000313" key="4">
    <source>
        <dbReference type="EMBL" id="EXJ55221.1"/>
    </source>
</evidence>
<dbReference type="HOGENOM" id="CLU_005396_1_0_1"/>
<dbReference type="Pfam" id="PF23395">
    <property type="entry name" value="SAM_6"/>
    <property type="match status" value="1"/>
</dbReference>
<dbReference type="InterPro" id="IPR055528">
    <property type="entry name" value="DUF7102"/>
</dbReference>
<dbReference type="OrthoDB" id="3647246at2759"/>
<keyword evidence="5" id="KW-1185">Reference proteome</keyword>
<dbReference type="RefSeq" id="XP_007760331.1">
    <property type="nucleotide sequence ID" value="XM_007762141.1"/>
</dbReference>
<feature type="compositionally biased region" description="Basic and acidic residues" evidence="1">
    <location>
        <begin position="247"/>
        <end position="257"/>
    </location>
</feature>